<keyword evidence="1" id="KW-0812">Transmembrane</keyword>
<gene>
    <name evidence="2" type="ORF">DA01_00290</name>
</gene>
<dbReference type="Proteomes" id="UP000053577">
    <property type="component" value="Unassembled WGS sequence"/>
</dbReference>
<feature type="transmembrane region" description="Helical" evidence="1">
    <location>
        <begin position="6"/>
        <end position="21"/>
    </location>
</feature>
<name>A0A0V8M5B3_9CHLR</name>
<dbReference type="EMBL" id="JGYD01000001">
    <property type="protein sequence ID" value="KSV18952.1"/>
    <property type="molecule type" value="Genomic_DNA"/>
</dbReference>
<dbReference type="RefSeq" id="WP_058291951.1">
    <property type="nucleotide sequence ID" value="NZ_CP179927.2"/>
</dbReference>
<feature type="transmembrane region" description="Helical" evidence="1">
    <location>
        <begin position="62"/>
        <end position="84"/>
    </location>
</feature>
<keyword evidence="1" id="KW-0472">Membrane</keyword>
<accession>A0A0V8M5B3</accession>
<proteinExistence type="predicted"/>
<keyword evidence="1" id="KW-1133">Transmembrane helix</keyword>
<feature type="transmembrane region" description="Helical" evidence="1">
    <location>
        <begin position="28"/>
        <end position="50"/>
    </location>
</feature>
<evidence type="ECO:0000256" key="1">
    <source>
        <dbReference type="SAM" id="Phobius"/>
    </source>
</evidence>
<reference evidence="2 3" key="1">
    <citation type="journal article" date="2015" name="Sci. Rep.">
        <title>A comparative genomics and reductive dehalogenase gene transcription study of two chloroethene-respiring bacteria, Dehalococcoides mccartyi strains MB and 11a.</title>
        <authorList>
            <person name="Low A."/>
            <person name="Shen Z."/>
            <person name="Cheng D."/>
            <person name="Rogers M.J."/>
            <person name="Lee P.K."/>
            <person name="He J."/>
        </authorList>
    </citation>
    <scope>NUCLEOTIDE SEQUENCE [LARGE SCALE GENOMIC DNA]</scope>
    <source>
        <strain evidence="2 3">MB</strain>
    </source>
</reference>
<evidence type="ECO:0000313" key="2">
    <source>
        <dbReference type="EMBL" id="KSV18952.1"/>
    </source>
</evidence>
<dbReference type="AlphaFoldDB" id="A0A0V8M5B3"/>
<organism evidence="2 3">
    <name type="scientific">Dehalococcoides mccartyi</name>
    <dbReference type="NCBI Taxonomy" id="61435"/>
    <lineage>
        <taxon>Bacteria</taxon>
        <taxon>Bacillati</taxon>
        <taxon>Chloroflexota</taxon>
        <taxon>Dehalococcoidia</taxon>
        <taxon>Dehalococcoidales</taxon>
        <taxon>Dehalococcoidaceae</taxon>
        <taxon>Dehalococcoides</taxon>
    </lineage>
</organism>
<comment type="caution">
    <text evidence="2">The sequence shown here is derived from an EMBL/GenBank/DDBJ whole genome shotgun (WGS) entry which is preliminary data.</text>
</comment>
<dbReference type="OrthoDB" id="166725at2"/>
<sequence>MLWFFIGFIAAVLILLLVSWMKNKNIKFVWYEWVIGIAGVLLVLASIQHYTGALREGFAKAALLGSLSFAIPAIILFVIVWQLVARRQRAKA</sequence>
<evidence type="ECO:0000313" key="3">
    <source>
        <dbReference type="Proteomes" id="UP000053577"/>
    </source>
</evidence>
<dbReference type="PATRIC" id="fig|61435.5.peg.62"/>
<protein>
    <submittedName>
        <fullName evidence="2">Dehalogenase</fullName>
    </submittedName>
</protein>